<protein>
    <submittedName>
        <fullName evidence="2">Alkanesulfonates transport system permease protein</fullName>
    </submittedName>
</protein>
<accession>A0A6J4K472</accession>
<dbReference type="EMBL" id="CADCTK010001031">
    <property type="protein sequence ID" value="CAA9294550.1"/>
    <property type="molecule type" value="Genomic_DNA"/>
</dbReference>
<sequence>EANRAAAASGRSRSCSWNISAGTGTANAACSGSSGRPVADCYTGRRFRSQPASRAARRGVGRLGAGCDQPDLGTPRGQSPPRLLGLRARQSCRNRARTVGRSVADRGRAPGADHPGDTCDSIARLGAAAGAVDGRGRG</sequence>
<evidence type="ECO:0000313" key="2">
    <source>
        <dbReference type="EMBL" id="CAA9294550.1"/>
    </source>
</evidence>
<feature type="non-terminal residue" evidence="2">
    <location>
        <position position="138"/>
    </location>
</feature>
<evidence type="ECO:0000256" key="1">
    <source>
        <dbReference type="SAM" id="MobiDB-lite"/>
    </source>
</evidence>
<gene>
    <name evidence="2" type="ORF">AVDCRST_MAG26-4359</name>
</gene>
<feature type="non-terminal residue" evidence="2">
    <location>
        <position position="1"/>
    </location>
</feature>
<organism evidence="2">
    <name type="scientific">uncultured Chloroflexia bacterium</name>
    <dbReference type="NCBI Taxonomy" id="1672391"/>
    <lineage>
        <taxon>Bacteria</taxon>
        <taxon>Bacillati</taxon>
        <taxon>Chloroflexota</taxon>
        <taxon>Chloroflexia</taxon>
        <taxon>environmental samples</taxon>
    </lineage>
</organism>
<name>A0A6J4K472_9CHLR</name>
<dbReference type="AlphaFoldDB" id="A0A6J4K472"/>
<reference evidence="2" key="1">
    <citation type="submission" date="2020-02" db="EMBL/GenBank/DDBJ databases">
        <authorList>
            <person name="Meier V. D."/>
        </authorList>
    </citation>
    <scope>NUCLEOTIDE SEQUENCE</scope>
    <source>
        <strain evidence="2">AVDCRST_MAG26</strain>
    </source>
</reference>
<proteinExistence type="predicted"/>
<feature type="region of interest" description="Disordered" evidence="1">
    <location>
        <begin position="47"/>
        <end position="118"/>
    </location>
</feature>